<proteinExistence type="predicted"/>
<reference evidence="1" key="1">
    <citation type="submission" date="2021-06" db="EMBL/GenBank/DDBJ databases">
        <authorList>
            <person name="Kallberg Y."/>
            <person name="Tangrot J."/>
            <person name="Rosling A."/>
        </authorList>
    </citation>
    <scope>NUCLEOTIDE SEQUENCE</scope>
    <source>
        <strain evidence="1">MA453B</strain>
    </source>
</reference>
<gene>
    <name evidence="1" type="ORF">DERYTH_LOCUS5554</name>
</gene>
<accession>A0A9N9FUG0</accession>
<keyword evidence="2" id="KW-1185">Reference proteome</keyword>
<organism evidence="1 2">
    <name type="scientific">Dentiscutata erythropus</name>
    <dbReference type="NCBI Taxonomy" id="1348616"/>
    <lineage>
        <taxon>Eukaryota</taxon>
        <taxon>Fungi</taxon>
        <taxon>Fungi incertae sedis</taxon>
        <taxon>Mucoromycota</taxon>
        <taxon>Glomeromycotina</taxon>
        <taxon>Glomeromycetes</taxon>
        <taxon>Diversisporales</taxon>
        <taxon>Gigasporaceae</taxon>
        <taxon>Dentiscutata</taxon>
    </lineage>
</organism>
<comment type="caution">
    <text evidence="1">The sequence shown here is derived from an EMBL/GenBank/DDBJ whole genome shotgun (WGS) entry which is preliminary data.</text>
</comment>
<sequence>MNTGRFKQAVAYSQFEELLQSSPAIPKNLIISKGRVSDDTIATIYIKLARFAECEI</sequence>
<dbReference type="Proteomes" id="UP000789405">
    <property type="component" value="Unassembled WGS sequence"/>
</dbReference>
<protein>
    <submittedName>
        <fullName evidence="1">27848_t:CDS:1</fullName>
    </submittedName>
</protein>
<dbReference type="EMBL" id="CAJVPY010002335">
    <property type="protein sequence ID" value="CAG8557104.1"/>
    <property type="molecule type" value="Genomic_DNA"/>
</dbReference>
<name>A0A9N9FUG0_9GLOM</name>
<evidence type="ECO:0000313" key="2">
    <source>
        <dbReference type="Proteomes" id="UP000789405"/>
    </source>
</evidence>
<dbReference type="AlphaFoldDB" id="A0A9N9FUG0"/>
<evidence type="ECO:0000313" key="1">
    <source>
        <dbReference type="EMBL" id="CAG8557104.1"/>
    </source>
</evidence>